<sequence>MIPQKQLSTEILRNLSWFNDPLDDLTAFDAQADASDVTSATWIAAAANGQSVVQCTLVSNADGTTVSPKTASYLAITEPPPGPNYAIEADVWYNSDDGLAVNIGAGIMVRYVNVNTGYMARAQGDPNFILSQIEGGAGTEAETVFDTVAVPVAALDTWDATHNQRLRLEVRGSGNLTFLINGRVVRQYQDAAAPYTTTGKAAIFVTANGEATKTVVVQFSNIKCFRLDA</sequence>
<evidence type="ECO:0000313" key="1">
    <source>
        <dbReference type="EMBL" id="QJA43958.1"/>
    </source>
</evidence>
<proteinExistence type="predicted"/>
<dbReference type="Gene3D" id="2.60.120.560">
    <property type="entry name" value="Exo-inulinase, domain 1"/>
    <property type="match status" value="1"/>
</dbReference>
<accession>A0A6H1Z8U7</accession>
<dbReference type="AlphaFoldDB" id="A0A6H1Z8U7"/>
<reference evidence="1" key="1">
    <citation type="submission" date="2020-03" db="EMBL/GenBank/DDBJ databases">
        <title>The deep terrestrial virosphere.</title>
        <authorList>
            <person name="Holmfeldt K."/>
            <person name="Nilsson E."/>
            <person name="Simone D."/>
            <person name="Lopez-Fernandez M."/>
            <person name="Wu X."/>
            <person name="de Brujin I."/>
            <person name="Lundin D."/>
            <person name="Andersson A."/>
            <person name="Bertilsson S."/>
            <person name="Dopson M."/>
        </authorList>
    </citation>
    <scope>NUCLEOTIDE SEQUENCE</scope>
    <source>
        <strain evidence="1">TM448A00065</strain>
        <strain evidence="2">TM448B00134</strain>
    </source>
</reference>
<gene>
    <name evidence="1" type="ORF">TM448A00065_0004</name>
    <name evidence="2" type="ORF">TM448B00134_0103</name>
</gene>
<dbReference type="EMBL" id="MT143972">
    <property type="protein sequence ID" value="QJA43958.1"/>
    <property type="molecule type" value="Genomic_DNA"/>
</dbReference>
<organism evidence="1">
    <name type="scientific">viral metagenome</name>
    <dbReference type="NCBI Taxonomy" id="1070528"/>
    <lineage>
        <taxon>unclassified sequences</taxon>
        <taxon>metagenomes</taxon>
        <taxon>organismal metagenomes</taxon>
    </lineage>
</organism>
<name>A0A6H1Z8U7_9ZZZZ</name>
<evidence type="ECO:0000313" key="2">
    <source>
        <dbReference type="EMBL" id="QJH93809.1"/>
    </source>
</evidence>
<protein>
    <submittedName>
        <fullName evidence="1">Uncharacterized protein</fullName>
    </submittedName>
</protein>
<dbReference type="EMBL" id="MT144591">
    <property type="protein sequence ID" value="QJH93809.1"/>
    <property type="molecule type" value="Genomic_DNA"/>
</dbReference>